<dbReference type="Proteomes" id="UP001194746">
    <property type="component" value="Unassembled WGS sequence"/>
</dbReference>
<evidence type="ECO:0008006" key="4">
    <source>
        <dbReference type="Google" id="ProtNLM"/>
    </source>
</evidence>
<organism evidence="2 3">
    <name type="scientific">Aspergillus nanangensis</name>
    <dbReference type="NCBI Taxonomy" id="2582783"/>
    <lineage>
        <taxon>Eukaryota</taxon>
        <taxon>Fungi</taxon>
        <taxon>Dikarya</taxon>
        <taxon>Ascomycota</taxon>
        <taxon>Pezizomycotina</taxon>
        <taxon>Eurotiomycetes</taxon>
        <taxon>Eurotiomycetidae</taxon>
        <taxon>Eurotiales</taxon>
        <taxon>Aspergillaceae</taxon>
        <taxon>Aspergillus</taxon>
        <taxon>Aspergillus subgen. Circumdati</taxon>
    </lineage>
</organism>
<comment type="caution">
    <text evidence="2">The sequence shown here is derived from an EMBL/GenBank/DDBJ whole genome shotgun (WGS) entry which is preliminary data.</text>
</comment>
<keyword evidence="1" id="KW-0732">Signal</keyword>
<gene>
    <name evidence="2" type="ORF">FE257_003189</name>
</gene>
<evidence type="ECO:0000313" key="2">
    <source>
        <dbReference type="EMBL" id="KAF9883550.1"/>
    </source>
</evidence>
<accession>A0AAD4CBS6</accession>
<reference evidence="2" key="1">
    <citation type="journal article" date="2019" name="Beilstein J. Org. Chem.">
        <title>Nanangenines: drimane sesquiterpenoids as the dominant metabolite cohort of a novel Australian fungus, Aspergillus nanangensis.</title>
        <authorList>
            <person name="Lacey H.J."/>
            <person name="Gilchrist C.L.M."/>
            <person name="Crombie A."/>
            <person name="Kalaitzis J.A."/>
            <person name="Vuong D."/>
            <person name="Rutledge P.J."/>
            <person name="Turner P."/>
            <person name="Pitt J.I."/>
            <person name="Lacey E."/>
            <person name="Chooi Y.H."/>
            <person name="Piggott A.M."/>
        </authorList>
    </citation>
    <scope>NUCLEOTIDE SEQUENCE</scope>
    <source>
        <strain evidence="2">MST-FP2251</strain>
    </source>
</reference>
<keyword evidence="3" id="KW-1185">Reference proteome</keyword>
<name>A0AAD4CBS6_ASPNN</name>
<evidence type="ECO:0000313" key="3">
    <source>
        <dbReference type="Proteomes" id="UP001194746"/>
    </source>
</evidence>
<reference evidence="2" key="2">
    <citation type="submission" date="2020-02" db="EMBL/GenBank/DDBJ databases">
        <authorList>
            <person name="Gilchrist C.L.M."/>
            <person name="Chooi Y.-H."/>
        </authorList>
    </citation>
    <scope>NUCLEOTIDE SEQUENCE</scope>
    <source>
        <strain evidence="2">MST-FP2251</strain>
    </source>
</reference>
<protein>
    <recommendedName>
        <fullName evidence="4">Secreted protein</fullName>
    </recommendedName>
</protein>
<feature type="chain" id="PRO_5041981316" description="Secreted protein" evidence="1">
    <location>
        <begin position="19"/>
        <end position="104"/>
    </location>
</feature>
<dbReference type="EMBL" id="VCAU01000159">
    <property type="protein sequence ID" value="KAF9883550.1"/>
    <property type="molecule type" value="Genomic_DNA"/>
</dbReference>
<dbReference type="AlphaFoldDB" id="A0AAD4CBS6"/>
<evidence type="ECO:0000256" key="1">
    <source>
        <dbReference type="SAM" id="SignalP"/>
    </source>
</evidence>
<proteinExistence type="predicted"/>
<sequence length="104" mass="10885">MKTSFALLFLGAVSSTSAFLQHGYCSSFTEDDVWAAATELSCSSVGGTMFGQVCSLNSKSKYNAFVSSCFGKDNDACFAQIGGESPSPPYKCSPSGNCWLGNCS</sequence>
<feature type="signal peptide" evidence="1">
    <location>
        <begin position="1"/>
        <end position="18"/>
    </location>
</feature>